<organism evidence="1">
    <name type="scientific">Nothobranchius pienaari</name>
    <dbReference type="NCBI Taxonomy" id="704102"/>
    <lineage>
        <taxon>Eukaryota</taxon>
        <taxon>Metazoa</taxon>
        <taxon>Chordata</taxon>
        <taxon>Craniata</taxon>
        <taxon>Vertebrata</taxon>
        <taxon>Euteleostomi</taxon>
        <taxon>Actinopterygii</taxon>
        <taxon>Neopterygii</taxon>
        <taxon>Teleostei</taxon>
        <taxon>Neoteleostei</taxon>
        <taxon>Acanthomorphata</taxon>
        <taxon>Ovalentaria</taxon>
        <taxon>Atherinomorphae</taxon>
        <taxon>Cyprinodontiformes</taxon>
        <taxon>Nothobranchiidae</taxon>
        <taxon>Nothobranchius</taxon>
    </lineage>
</organism>
<accession>A0A1A8QFL9</accession>
<dbReference type="AlphaFoldDB" id="A0A1A8QFL9"/>
<feature type="non-terminal residue" evidence="1">
    <location>
        <position position="1"/>
    </location>
</feature>
<reference evidence="1" key="1">
    <citation type="submission" date="2016-05" db="EMBL/GenBank/DDBJ databases">
        <authorList>
            <person name="Lavstsen T."/>
            <person name="Jespersen J.S."/>
        </authorList>
    </citation>
    <scope>NUCLEOTIDE SEQUENCE</scope>
    <source>
        <tissue evidence="1">Brain</tissue>
    </source>
</reference>
<evidence type="ECO:0000313" key="1">
    <source>
        <dbReference type="EMBL" id="SBR92296.1"/>
    </source>
</evidence>
<reference evidence="1" key="2">
    <citation type="submission" date="2016-06" db="EMBL/GenBank/DDBJ databases">
        <title>The genome of a short-lived fish provides insights into sex chromosome evolution and the genetic control of aging.</title>
        <authorList>
            <person name="Reichwald K."/>
            <person name="Felder M."/>
            <person name="Petzold A."/>
            <person name="Koch P."/>
            <person name="Groth M."/>
            <person name="Platzer M."/>
        </authorList>
    </citation>
    <scope>NUCLEOTIDE SEQUENCE</scope>
    <source>
        <tissue evidence="1">Brain</tissue>
    </source>
</reference>
<gene>
    <name evidence="1" type="primary">Nfu_g_1_026016</name>
</gene>
<sequence>TIYRSVVGFVHSAVACWGAGSYDRDRTRLNKLVRKASATLLCPPDSGVEDMCEGQGRC</sequence>
<proteinExistence type="predicted"/>
<protein>
    <submittedName>
        <fullName evidence="1">Uncharacterized protein</fullName>
    </submittedName>
</protein>
<feature type="non-terminal residue" evidence="1">
    <location>
        <position position="58"/>
    </location>
</feature>
<dbReference type="EMBL" id="HAEG01012413">
    <property type="protein sequence ID" value="SBR92296.1"/>
    <property type="molecule type" value="Transcribed_RNA"/>
</dbReference>
<name>A0A1A8QFL9_9TELE</name>